<evidence type="ECO:0000256" key="4">
    <source>
        <dbReference type="ARBA" id="ARBA00023125"/>
    </source>
</evidence>
<dbReference type="InterPro" id="IPR014284">
    <property type="entry name" value="RNA_pol_sigma-70_dom"/>
</dbReference>
<dbReference type="InterPro" id="IPR036388">
    <property type="entry name" value="WH-like_DNA-bd_sf"/>
</dbReference>
<keyword evidence="3" id="KW-0731">Sigma factor</keyword>
<dbReference type="NCBIfam" id="TIGR02937">
    <property type="entry name" value="sigma70-ECF"/>
    <property type="match status" value="1"/>
</dbReference>
<accession>A0A3B0T1X6</accession>
<dbReference type="InterPro" id="IPR013325">
    <property type="entry name" value="RNA_pol_sigma_r2"/>
</dbReference>
<dbReference type="InterPro" id="IPR039425">
    <property type="entry name" value="RNA_pol_sigma-70-like"/>
</dbReference>
<feature type="compositionally biased region" description="Polar residues" evidence="6">
    <location>
        <begin position="1"/>
        <end position="10"/>
    </location>
</feature>
<feature type="region of interest" description="Disordered" evidence="6">
    <location>
        <begin position="1"/>
        <end position="33"/>
    </location>
</feature>
<evidence type="ECO:0000256" key="1">
    <source>
        <dbReference type="ARBA" id="ARBA00010641"/>
    </source>
</evidence>
<protein>
    <recommendedName>
        <fullName evidence="10">RNA polymerase sigma factor</fullName>
    </recommendedName>
</protein>
<feature type="compositionally biased region" description="Acidic residues" evidence="6">
    <location>
        <begin position="24"/>
        <end position="33"/>
    </location>
</feature>
<evidence type="ECO:0000256" key="6">
    <source>
        <dbReference type="SAM" id="MobiDB-lite"/>
    </source>
</evidence>
<dbReference type="InterPro" id="IPR007627">
    <property type="entry name" value="RNA_pol_sigma70_r2"/>
</dbReference>
<dbReference type="GO" id="GO:0003677">
    <property type="term" value="F:DNA binding"/>
    <property type="evidence" value="ECO:0007669"/>
    <property type="project" value="UniProtKB-KW"/>
</dbReference>
<dbReference type="Gene3D" id="1.10.1740.10">
    <property type="match status" value="1"/>
</dbReference>
<dbReference type="InterPro" id="IPR013249">
    <property type="entry name" value="RNA_pol_sigma70_r4_t2"/>
</dbReference>
<name>A0A3B0T1X6_9ZZZZ</name>
<comment type="similarity">
    <text evidence="1">Belongs to the sigma-70 factor family. ECF subfamily.</text>
</comment>
<dbReference type="SUPFAM" id="SSF88946">
    <property type="entry name" value="Sigma2 domain of RNA polymerase sigma factors"/>
    <property type="match status" value="1"/>
</dbReference>
<dbReference type="GO" id="GO:0006352">
    <property type="term" value="P:DNA-templated transcription initiation"/>
    <property type="evidence" value="ECO:0007669"/>
    <property type="project" value="InterPro"/>
</dbReference>
<dbReference type="InterPro" id="IPR000838">
    <property type="entry name" value="RNA_pol_sigma70_ECF_CS"/>
</dbReference>
<evidence type="ECO:0008006" key="10">
    <source>
        <dbReference type="Google" id="ProtNLM"/>
    </source>
</evidence>
<reference evidence="9" key="1">
    <citation type="submission" date="2018-06" db="EMBL/GenBank/DDBJ databases">
        <authorList>
            <person name="Zhirakovskaya E."/>
        </authorList>
    </citation>
    <scope>NUCLEOTIDE SEQUENCE</scope>
</reference>
<dbReference type="Pfam" id="PF04542">
    <property type="entry name" value="Sigma70_r2"/>
    <property type="match status" value="1"/>
</dbReference>
<organism evidence="9">
    <name type="scientific">hydrothermal vent metagenome</name>
    <dbReference type="NCBI Taxonomy" id="652676"/>
    <lineage>
        <taxon>unclassified sequences</taxon>
        <taxon>metagenomes</taxon>
        <taxon>ecological metagenomes</taxon>
    </lineage>
</organism>
<evidence type="ECO:0000256" key="2">
    <source>
        <dbReference type="ARBA" id="ARBA00023015"/>
    </source>
</evidence>
<dbReference type="InterPro" id="IPR013324">
    <property type="entry name" value="RNA_pol_sigma_r3/r4-like"/>
</dbReference>
<keyword evidence="2" id="KW-0805">Transcription regulation</keyword>
<dbReference type="Pfam" id="PF08281">
    <property type="entry name" value="Sigma70_r4_2"/>
    <property type="match status" value="1"/>
</dbReference>
<sequence>MARNRSTGSDSRPALAGENTSDSVESDNAEDDNAEDVETAYFDNLPALRRYVNRLLNSSNDVDADDIIQEVYVRAFVAKKTEKLAYAKAYLFRIARNLTFKTKARNANPVMRLVEDLASEGVIDNIVMQDEQLHQKRRLKVFFEAVSQLPPKCRQVFMLRQIDRLSHREISKKLGISTSTVEKHIAKGLRVSMKYMSESGYDVETATNGARAGLRQNRD</sequence>
<dbReference type="PANTHER" id="PTHR43133">
    <property type="entry name" value="RNA POLYMERASE ECF-TYPE SIGMA FACTO"/>
    <property type="match status" value="1"/>
</dbReference>
<evidence type="ECO:0000256" key="5">
    <source>
        <dbReference type="ARBA" id="ARBA00023163"/>
    </source>
</evidence>
<evidence type="ECO:0000259" key="8">
    <source>
        <dbReference type="Pfam" id="PF08281"/>
    </source>
</evidence>
<evidence type="ECO:0000259" key="7">
    <source>
        <dbReference type="Pfam" id="PF04542"/>
    </source>
</evidence>
<evidence type="ECO:0000256" key="3">
    <source>
        <dbReference type="ARBA" id="ARBA00023082"/>
    </source>
</evidence>
<dbReference type="Gene3D" id="1.10.10.10">
    <property type="entry name" value="Winged helix-like DNA-binding domain superfamily/Winged helix DNA-binding domain"/>
    <property type="match status" value="1"/>
</dbReference>
<evidence type="ECO:0000313" key="9">
    <source>
        <dbReference type="EMBL" id="VAW07367.1"/>
    </source>
</evidence>
<keyword evidence="5" id="KW-0804">Transcription</keyword>
<dbReference type="SUPFAM" id="SSF88659">
    <property type="entry name" value="Sigma3 and sigma4 domains of RNA polymerase sigma factors"/>
    <property type="match status" value="1"/>
</dbReference>
<dbReference type="GO" id="GO:0016987">
    <property type="term" value="F:sigma factor activity"/>
    <property type="evidence" value="ECO:0007669"/>
    <property type="project" value="UniProtKB-KW"/>
</dbReference>
<dbReference type="EMBL" id="UOEH01000580">
    <property type="protein sequence ID" value="VAW07367.1"/>
    <property type="molecule type" value="Genomic_DNA"/>
</dbReference>
<feature type="domain" description="RNA polymerase sigma-70 region 2" evidence="7">
    <location>
        <begin position="44"/>
        <end position="99"/>
    </location>
</feature>
<proteinExistence type="inferred from homology"/>
<gene>
    <name evidence="9" type="ORF">MNBD_ALPHA05-117</name>
</gene>
<dbReference type="PANTHER" id="PTHR43133:SF63">
    <property type="entry name" value="RNA POLYMERASE SIGMA FACTOR FECI-RELATED"/>
    <property type="match status" value="1"/>
</dbReference>
<dbReference type="PROSITE" id="PS01063">
    <property type="entry name" value="SIGMA70_ECF"/>
    <property type="match status" value="1"/>
</dbReference>
<feature type="domain" description="RNA polymerase sigma factor 70 region 4 type 2" evidence="8">
    <location>
        <begin position="144"/>
        <end position="190"/>
    </location>
</feature>
<dbReference type="AlphaFoldDB" id="A0A3B0T1X6"/>
<dbReference type="CDD" id="cd06171">
    <property type="entry name" value="Sigma70_r4"/>
    <property type="match status" value="1"/>
</dbReference>
<keyword evidence="4" id="KW-0238">DNA-binding</keyword>